<feature type="region of interest" description="Disordered" evidence="1">
    <location>
        <begin position="1"/>
        <end position="67"/>
    </location>
</feature>
<feature type="compositionally biased region" description="Low complexity" evidence="1">
    <location>
        <begin position="50"/>
        <end position="61"/>
    </location>
</feature>
<sequence length="190" mass="19903">MTKTVKPEQAPNETVGYTGSMVSMKGSRAEVPRSTSTVVNEGRKTTPLSRKATASKTARGAAAGGRGGQRKVVAGQIQQADWKAAERADFLIQAYGGVTKLADALGVAKSQPGRWRDGDERPGAIAAKKLLDLDHVMGRAILVWAPEVATRWMGSSNAFLGGAKPIEVLIARGPNDVIDALDATMSGAFA</sequence>
<dbReference type="AlphaFoldDB" id="A0A6J7JHX9"/>
<evidence type="ECO:0000313" key="2">
    <source>
        <dbReference type="EMBL" id="CAB4941792.1"/>
    </source>
</evidence>
<name>A0A6J7JHX9_9ZZZZ</name>
<evidence type="ECO:0000256" key="1">
    <source>
        <dbReference type="SAM" id="MobiDB-lite"/>
    </source>
</evidence>
<organism evidence="2">
    <name type="scientific">freshwater metagenome</name>
    <dbReference type="NCBI Taxonomy" id="449393"/>
    <lineage>
        <taxon>unclassified sequences</taxon>
        <taxon>metagenomes</taxon>
        <taxon>ecological metagenomes</taxon>
    </lineage>
</organism>
<reference evidence="2" key="1">
    <citation type="submission" date="2020-05" db="EMBL/GenBank/DDBJ databases">
        <authorList>
            <person name="Chiriac C."/>
            <person name="Salcher M."/>
            <person name="Ghai R."/>
            <person name="Kavagutti S V."/>
        </authorList>
    </citation>
    <scope>NUCLEOTIDE SEQUENCE</scope>
</reference>
<feature type="compositionally biased region" description="Polar residues" evidence="1">
    <location>
        <begin position="11"/>
        <end position="21"/>
    </location>
</feature>
<protein>
    <submittedName>
        <fullName evidence="2">Unannotated protein</fullName>
    </submittedName>
</protein>
<dbReference type="EMBL" id="CAFBMK010000252">
    <property type="protein sequence ID" value="CAB4941792.1"/>
    <property type="molecule type" value="Genomic_DNA"/>
</dbReference>
<proteinExistence type="predicted"/>
<gene>
    <name evidence="2" type="ORF">UFOPK3564_03003</name>
</gene>
<accession>A0A6J7JHX9</accession>